<keyword evidence="1" id="KW-1133">Transmembrane helix</keyword>
<evidence type="ECO:0000256" key="1">
    <source>
        <dbReference type="SAM" id="Phobius"/>
    </source>
</evidence>
<dbReference type="RefSeq" id="WP_183963416.1">
    <property type="nucleotide sequence ID" value="NZ_BAABBZ010000014.1"/>
</dbReference>
<evidence type="ECO:0000313" key="3">
    <source>
        <dbReference type="Proteomes" id="UP000541426"/>
    </source>
</evidence>
<protein>
    <submittedName>
        <fullName evidence="2">Flp pilus assembly pilin Flp</fullName>
    </submittedName>
</protein>
<evidence type="ECO:0000313" key="2">
    <source>
        <dbReference type="EMBL" id="MBB3984644.1"/>
    </source>
</evidence>
<feature type="transmembrane region" description="Helical" evidence="1">
    <location>
        <begin position="20"/>
        <end position="38"/>
    </location>
</feature>
<gene>
    <name evidence="2" type="ORF">GGQ68_000960</name>
</gene>
<dbReference type="Proteomes" id="UP000541426">
    <property type="component" value="Unassembled WGS sequence"/>
</dbReference>
<dbReference type="AlphaFoldDB" id="A0A7W6DSY5"/>
<organism evidence="2 3">
    <name type="scientific">Sagittula marina</name>
    <dbReference type="NCBI Taxonomy" id="943940"/>
    <lineage>
        <taxon>Bacteria</taxon>
        <taxon>Pseudomonadati</taxon>
        <taxon>Pseudomonadota</taxon>
        <taxon>Alphaproteobacteria</taxon>
        <taxon>Rhodobacterales</taxon>
        <taxon>Roseobacteraceae</taxon>
        <taxon>Sagittula</taxon>
    </lineage>
</organism>
<keyword evidence="1" id="KW-0812">Transmembrane</keyword>
<dbReference type="EMBL" id="JACIEJ010000002">
    <property type="protein sequence ID" value="MBB3984644.1"/>
    <property type="molecule type" value="Genomic_DNA"/>
</dbReference>
<sequence>MFQIIKRFTRNESGAVTVDWVVLTAAVVGLAVAAYLQIETSTHTLANAAGARIGAEPLPTEE</sequence>
<keyword evidence="1" id="KW-0472">Membrane</keyword>
<name>A0A7W6DSY5_9RHOB</name>
<comment type="caution">
    <text evidence="2">The sequence shown here is derived from an EMBL/GenBank/DDBJ whole genome shotgun (WGS) entry which is preliminary data.</text>
</comment>
<reference evidence="2 3" key="1">
    <citation type="submission" date="2020-08" db="EMBL/GenBank/DDBJ databases">
        <title>Genomic Encyclopedia of Type Strains, Phase IV (KMG-IV): sequencing the most valuable type-strain genomes for metagenomic binning, comparative biology and taxonomic classification.</title>
        <authorList>
            <person name="Goeker M."/>
        </authorList>
    </citation>
    <scope>NUCLEOTIDE SEQUENCE [LARGE SCALE GENOMIC DNA]</scope>
    <source>
        <strain evidence="2 3">DSM 102235</strain>
    </source>
</reference>
<keyword evidence="3" id="KW-1185">Reference proteome</keyword>
<proteinExistence type="predicted"/>
<accession>A0A7W6DSY5</accession>